<reference evidence="6 7" key="1">
    <citation type="submission" date="2015-03" db="EMBL/GenBank/DDBJ databases">
        <title>Genomics and transcriptomics of the oil-accumulating basidiomycete yeast T. oleaginosus allow insights into substrate utilization and the diverse evolutionary trajectories of mating systems in fungi.</title>
        <authorList>
            <consortium name="DOE Joint Genome Institute"/>
            <person name="Kourist R."/>
            <person name="Kracht O."/>
            <person name="Bracharz F."/>
            <person name="Lipzen A."/>
            <person name="Nolan M."/>
            <person name="Ohm R."/>
            <person name="Grigoriev I."/>
            <person name="Sun S."/>
            <person name="Heitman J."/>
            <person name="Bruck T."/>
            <person name="Nowrousian M."/>
        </authorList>
    </citation>
    <scope>NUCLEOTIDE SEQUENCE [LARGE SCALE GENOMIC DNA]</scope>
    <source>
        <strain evidence="6 7">IBC0246</strain>
    </source>
</reference>
<feature type="transmembrane region" description="Helical" evidence="5">
    <location>
        <begin position="197"/>
        <end position="217"/>
    </location>
</feature>
<feature type="region of interest" description="Disordered" evidence="4">
    <location>
        <begin position="42"/>
        <end position="120"/>
    </location>
</feature>
<evidence type="ECO:0000256" key="5">
    <source>
        <dbReference type="SAM" id="Phobius"/>
    </source>
</evidence>
<dbReference type="OrthoDB" id="5393181at2759"/>
<feature type="transmembrane region" description="Helical" evidence="5">
    <location>
        <begin position="257"/>
        <end position="275"/>
    </location>
</feature>
<evidence type="ECO:0000256" key="3">
    <source>
        <dbReference type="ARBA" id="ARBA00023136"/>
    </source>
</evidence>
<feature type="compositionally biased region" description="Low complexity" evidence="4">
    <location>
        <begin position="43"/>
        <end position="93"/>
    </location>
</feature>
<keyword evidence="2 5" id="KW-1133">Transmembrane helix</keyword>
<accession>A0A0J1AYY6</accession>
<dbReference type="PANTHER" id="PTHR28263">
    <property type="entry name" value="GOLGI TO ER TRAFFIC PROTEIN 2"/>
    <property type="match status" value="1"/>
</dbReference>
<evidence type="ECO:0008006" key="8">
    <source>
        <dbReference type="Google" id="ProtNLM"/>
    </source>
</evidence>
<keyword evidence="1 5" id="KW-0812">Transmembrane</keyword>
<dbReference type="InterPro" id="IPR028143">
    <property type="entry name" value="Get2/sif1"/>
</dbReference>
<gene>
    <name evidence="6" type="ORF">CC85DRAFT_329821</name>
</gene>
<evidence type="ECO:0000313" key="6">
    <source>
        <dbReference type="EMBL" id="KLT40539.1"/>
    </source>
</evidence>
<dbReference type="RefSeq" id="XP_018277030.1">
    <property type="nucleotide sequence ID" value="XM_018426864.1"/>
</dbReference>
<evidence type="ECO:0000313" key="7">
    <source>
        <dbReference type="Proteomes" id="UP000053611"/>
    </source>
</evidence>
<dbReference type="GO" id="GO:0006890">
    <property type="term" value="P:retrograde vesicle-mediated transport, Golgi to endoplasmic reticulum"/>
    <property type="evidence" value="ECO:0007669"/>
    <property type="project" value="TreeGrafter"/>
</dbReference>
<name>A0A0J1AYY6_9TREE</name>
<evidence type="ECO:0000256" key="4">
    <source>
        <dbReference type="SAM" id="MobiDB-lite"/>
    </source>
</evidence>
<dbReference type="AlphaFoldDB" id="A0A0J1AYY6"/>
<protein>
    <recommendedName>
        <fullName evidence="8">GET complex, subunit GET2</fullName>
    </recommendedName>
</protein>
<keyword evidence="3 5" id="KW-0472">Membrane</keyword>
<dbReference type="STRING" id="879819.A0A0J1AYY6"/>
<proteinExistence type="predicted"/>
<dbReference type="PANTHER" id="PTHR28263:SF1">
    <property type="entry name" value="GOLGI TO ER TRAFFIC PROTEIN 2"/>
    <property type="match status" value="1"/>
</dbReference>
<keyword evidence="7" id="KW-1185">Reference proteome</keyword>
<dbReference type="EMBL" id="KQ087233">
    <property type="protein sequence ID" value="KLT40539.1"/>
    <property type="molecule type" value="Genomic_DNA"/>
</dbReference>
<evidence type="ECO:0000256" key="2">
    <source>
        <dbReference type="ARBA" id="ARBA00022989"/>
    </source>
</evidence>
<feature type="region of interest" description="Disordered" evidence="4">
    <location>
        <begin position="1"/>
        <end position="26"/>
    </location>
</feature>
<dbReference type="GeneID" id="28987467"/>
<evidence type="ECO:0000256" key="1">
    <source>
        <dbReference type="ARBA" id="ARBA00022692"/>
    </source>
</evidence>
<organism evidence="6 7">
    <name type="scientific">Cutaneotrichosporon oleaginosum</name>
    <dbReference type="NCBI Taxonomy" id="879819"/>
    <lineage>
        <taxon>Eukaryota</taxon>
        <taxon>Fungi</taxon>
        <taxon>Dikarya</taxon>
        <taxon>Basidiomycota</taxon>
        <taxon>Agaricomycotina</taxon>
        <taxon>Tremellomycetes</taxon>
        <taxon>Trichosporonales</taxon>
        <taxon>Trichosporonaceae</taxon>
        <taxon>Cutaneotrichosporon</taxon>
    </lineage>
</organism>
<feature type="compositionally biased region" description="Low complexity" evidence="4">
    <location>
        <begin position="101"/>
        <end position="120"/>
    </location>
</feature>
<sequence>MSQTEAQRRAAARKAKILARGNAGLERLAHTARGDEAAKLYGASAPSASVPSVSTPSAPSAPTASQSPSSTPAPSQAPVSVSASSAPASSVPSAPGPTDKPGWARPTPGRTPTPGTRAAAADPANMDLNALMQMMGQGDGDPFAGQDPFAALMAQMGNMEGMGGGMPPMGMPGMGMPGMGMPGMGMAPPAAPRAQRLLPLIHAAAVVAFTLFVVVWWEPTMQLVRAGGEAGSWAARWRGLGGRAGGFAAKTFGHLPVFYAFATLECMLLALRVVVVRPQARLHPLLANALPILPPAVQRAVVLGSKYLGVVGQTYADACLFVFGLGCAVVVAEYL</sequence>
<dbReference type="Proteomes" id="UP000053611">
    <property type="component" value="Unassembled WGS sequence"/>
</dbReference>